<dbReference type="EMBL" id="JACHGJ010000010">
    <property type="protein sequence ID" value="MBB6482242.1"/>
    <property type="molecule type" value="Genomic_DNA"/>
</dbReference>
<dbReference type="SFLD" id="SFLDG01129">
    <property type="entry name" value="C1.5:_HAD__Beta-PGM__Phosphata"/>
    <property type="match status" value="1"/>
</dbReference>
<dbReference type="Gene3D" id="3.40.50.1000">
    <property type="entry name" value="HAD superfamily/HAD-like"/>
    <property type="match status" value="1"/>
</dbReference>
<sequence>MAVKAVAFDIDGTLYPNWKMQLNSVPFFAFHPLLIYKFGEIRKEIRKRDNIEDFYAVQAQLLGETLRISADRAKEIIDDVFYTRWERTFSRIKPYGNVKMVIESIRAMGLKTAVLSDFPIGRKLEYFGLENLWDVELSSEETGYLKPHKRPFEVLSERLGVSPKEVIYVGNSYSYDVTGSKSAGMISGHLSSSERDGTIADFTFSSYSDFMDKIKRYL</sequence>
<accession>A0A841RIW5</accession>
<gene>
    <name evidence="2" type="ORF">HNR50_003931</name>
</gene>
<keyword evidence="3" id="KW-1185">Reference proteome</keyword>
<dbReference type="AlphaFoldDB" id="A0A841RIW5"/>
<dbReference type="RefSeq" id="WP_184748475.1">
    <property type="nucleotide sequence ID" value="NZ_JACHGJ010000010.1"/>
</dbReference>
<keyword evidence="1 2" id="KW-0378">Hydrolase</keyword>
<dbReference type="PANTHER" id="PTHR43316">
    <property type="entry name" value="HYDROLASE, HALOACID DELAHOGENASE-RELATED"/>
    <property type="match status" value="1"/>
</dbReference>
<dbReference type="SFLD" id="SFLDS00003">
    <property type="entry name" value="Haloacid_Dehalogenase"/>
    <property type="match status" value="1"/>
</dbReference>
<evidence type="ECO:0000313" key="2">
    <source>
        <dbReference type="EMBL" id="MBB6482242.1"/>
    </source>
</evidence>
<dbReference type="InterPro" id="IPR051540">
    <property type="entry name" value="S-2-haloacid_dehalogenase"/>
</dbReference>
<proteinExistence type="predicted"/>
<protein>
    <submittedName>
        <fullName evidence="2">Putative hydrolase of the HAD superfamily</fullName>
    </submittedName>
</protein>
<dbReference type="Proteomes" id="UP000587760">
    <property type="component" value="Unassembled WGS sequence"/>
</dbReference>
<dbReference type="Pfam" id="PF00702">
    <property type="entry name" value="Hydrolase"/>
    <property type="match status" value="1"/>
</dbReference>
<reference evidence="2 3" key="1">
    <citation type="submission" date="2020-08" db="EMBL/GenBank/DDBJ databases">
        <title>Genomic Encyclopedia of Type Strains, Phase IV (KMG-IV): sequencing the most valuable type-strain genomes for metagenomic binning, comparative biology and taxonomic classification.</title>
        <authorList>
            <person name="Goeker M."/>
        </authorList>
    </citation>
    <scope>NUCLEOTIDE SEQUENCE [LARGE SCALE GENOMIC DNA]</scope>
    <source>
        <strain evidence="2 3">DSM 2461</strain>
    </source>
</reference>
<dbReference type="Gene3D" id="1.10.150.520">
    <property type="match status" value="1"/>
</dbReference>
<name>A0A841RIW5_9SPIO</name>
<comment type="caution">
    <text evidence="2">The sequence shown here is derived from an EMBL/GenBank/DDBJ whole genome shotgun (WGS) entry which is preliminary data.</text>
</comment>
<evidence type="ECO:0000256" key="1">
    <source>
        <dbReference type="ARBA" id="ARBA00022801"/>
    </source>
</evidence>
<dbReference type="SUPFAM" id="SSF56784">
    <property type="entry name" value="HAD-like"/>
    <property type="match status" value="1"/>
</dbReference>
<dbReference type="InterPro" id="IPR023214">
    <property type="entry name" value="HAD_sf"/>
</dbReference>
<dbReference type="PANTHER" id="PTHR43316:SF3">
    <property type="entry name" value="HALOACID DEHALOGENASE, TYPE II (AFU_ORTHOLOGUE AFUA_2G07750)-RELATED"/>
    <property type="match status" value="1"/>
</dbReference>
<organism evidence="2 3">
    <name type="scientific">Spirochaeta isovalerica</name>
    <dbReference type="NCBI Taxonomy" id="150"/>
    <lineage>
        <taxon>Bacteria</taxon>
        <taxon>Pseudomonadati</taxon>
        <taxon>Spirochaetota</taxon>
        <taxon>Spirochaetia</taxon>
        <taxon>Spirochaetales</taxon>
        <taxon>Spirochaetaceae</taxon>
        <taxon>Spirochaeta</taxon>
    </lineage>
</organism>
<dbReference type="GO" id="GO:0016787">
    <property type="term" value="F:hydrolase activity"/>
    <property type="evidence" value="ECO:0007669"/>
    <property type="project" value="UniProtKB-KW"/>
</dbReference>
<dbReference type="InterPro" id="IPR036412">
    <property type="entry name" value="HAD-like_sf"/>
</dbReference>
<evidence type="ECO:0000313" key="3">
    <source>
        <dbReference type="Proteomes" id="UP000587760"/>
    </source>
</evidence>